<evidence type="ECO:0000256" key="1">
    <source>
        <dbReference type="SAM" id="MobiDB-lite"/>
    </source>
</evidence>
<dbReference type="AlphaFoldDB" id="A0A3P3XK38"/>
<dbReference type="InterPro" id="IPR007922">
    <property type="entry name" value="DciA-like"/>
</dbReference>
<sequence length="162" mass="18204">MDDFRVKKAGEILSRFFDEKTLRSATQFESFRASWKNIVGQRLADHSKPKSILRRTLLISADHAGWIQLLQIDQERILQRIAKNFPELEITSLAFTVEEAASEAKQSPQVQARQPGSPLAPLAESLPLQPEPDAAHARKASKSVLPAPLKEIFARLQRPRGD</sequence>
<dbReference type="PANTHER" id="PTHR36456:SF1">
    <property type="entry name" value="UPF0232 PROTEIN SCO3875"/>
    <property type="match status" value="1"/>
</dbReference>
<accession>A0A3P3XK38</accession>
<dbReference type="Pfam" id="PF05258">
    <property type="entry name" value="DciA"/>
    <property type="match status" value="1"/>
</dbReference>
<feature type="region of interest" description="Disordered" evidence="1">
    <location>
        <begin position="104"/>
        <end position="143"/>
    </location>
</feature>
<proteinExistence type="predicted"/>
<dbReference type="EMBL" id="FWDM01000022">
    <property type="protein sequence ID" value="SLM13269.1"/>
    <property type="molecule type" value="Genomic_DNA"/>
</dbReference>
<feature type="compositionally biased region" description="Polar residues" evidence="1">
    <location>
        <begin position="104"/>
        <end position="114"/>
    </location>
</feature>
<evidence type="ECO:0008006" key="3">
    <source>
        <dbReference type="Google" id="ProtNLM"/>
    </source>
</evidence>
<gene>
    <name evidence="2" type="ORF">SPIROBIBN47_290006</name>
</gene>
<reference evidence="2" key="1">
    <citation type="submission" date="2017-02" db="EMBL/GenBank/DDBJ databases">
        <authorList>
            <person name="Regsiter A."/>
            <person name="William W."/>
        </authorList>
    </citation>
    <scope>NUCLEOTIDE SEQUENCE</scope>
    <source>
        <strain evidence="2">Bib</strain>
    </source>
</reference>
<name>A0A3P3XK38_9SPIR</name>
<protein>
    <recommendedName>
        <fullName evidence="3">DUF721 domain-containing protein</fullName>
    </recommendedName>
</protein>
<dbReference type="PANTHER" id="PTHR36456">
    <property type="entry name" value="UPF0232 PROTEIN SCO3875"/>
    <property type="match status" value="1"/>
</dbReference>
<organism evidence="2">
    <name type="scientific">uncultured spirochete</name>
    <dbReference type="NCBI Taxonomy" id="156406"/>
    <lineage>
        <taxon>Bacteria</taxon>
        <taxon>Pseudomonadati</taxon>
        <taxon>Spirochaetota</taxon>
        <taxon>Spirochaetia</taxon>
        <taxon>Spirochaetales</taxon>
        <taxon>environmental samples</taxon>
    </lineage>
</organism>
<feature type="compositionally biased region" description="Low complexity" evidence="1">
    <location>
        <begin position="115"/>
        <end position="132"/>
    </location>
</feature>
<evidence type="ECO:0000313" key="2">
    <source>
        <dbReference type="EMBL" id="SLM13269.1"/>
    </source>
</evidence>